<accession>A0AAW1T0W9</accession>
<feature type="domain" description="Acyl-CoA oxidase C-alpha1" evidence="10">
    <location>
        <begin position="255"/>
        <end position="351"/>
    </location>
</feature>
<dbReference type="PIRSF" id="PIRSF000168">
    <property type="entry name" value="Acyl-CoA_oxidase"/>
    <property type="match status" value="1"/>
</dbReference>
<sequence>MAAQRRVAALTRQLTSAPAELEGFDPVPAVSDVVGETDTAFDPRKLYEFITRDNIQLRDAAMEFMQDDLYKPNYYQGLMDFREQTLQRLQKFVDQRYFQTMDYLKNPRKFMAGLEVLALCDYSLAIKAGVHFTLCGGTICKLGTAKHHEKYLPGLDSLELPGCFGMTELGHGSNVLGIETQAVFDKDTGEFVIHTPTDTASKFWIGGSAQHGKIWFEHVRIPRDALLNRFADVAADGTYSSPFPTVGQRFGVTVGGLTTGRMLIAGGGIDASKIGVCIAIAYACQRPQFGSRYIMEYLTHQRRLVPALATCYAMHFTLCALKDIAFSPKPDAKAVHVLSSGLKAAATWNRTDFDVDTTFEGDNTVLMQQVAKALLESAAKSKSKPQQPALGPGQALTPASIQQLLQFRQDALVAQIGGEMQQASQAAASTGGKAAAAAANSAFDANLDLVVALGWAHMEARSHQIFQDEVAQAPQQLQAPLRSLALLFGLSRVERNAAFYLSQNALSRPHFQAVRLFVNETLSRLSSNGGETLLRLCAGFGIPDHLIQAPIAFDWRCIGRDL</sequence>
<dbReference type="InterPro" id="IPR009100">
    <property type="entry name" value="AcylCoA_DH/oxidase_NM_dom_sf"/>
</dbReference>
<dbReference type="GO" id="GO:0033540">
    <property type="term" value="P:fatty acid beta-oxidation using acyl-CoA oxidase"/>
    <property type="evidence" value="ECO:0007669"/>
    <property type="project" value="TreeGrafter"/>
</dbReference>
<dbReference type="GO" id="GO:0005504">
    <property type="term" value="F:fatty acid binding"/>
    <property type="evidence" value="ECO:0007669"/>
    <property type="project" value="TreeGrafter"/>
</dbReference>
<dbReference type="InterPro" id="IPR055060">
    <property type="entry name" value="ACOX_C_alpha1"/>
</dbReference>
<dbReference type="Pfam" id="PF22924">
    <property type="entry name" value="ACOX_C_alpha1"/>
    <property type="match status" value="1"/>
</dbReference>
<dbReference type="InterPro" id="IPR036250">
    <property type="entry name" value="AcylCo_DH-like_C"/>
</dbReference>
<evidence type="ECO:0000256" key="7">
    <source>
        <dbReference type="PIRSR" id="PIRSR000168-1"/>
    </source>
</evidence>
<reference evidence="11 12" key="1">
    <citation type="journal article" date="2024" name="Nat. Commun.">
        <title>Phylogenomics reveals the evolutionary origins of lichenization in chlorophyte algae.</title>
        <authorList>
            <person name="Puginier C."/>
            <person name="Libourel C."/>
            <person name="Otte J."/>
            <person name="Skaloud P."/>
            <person name="Haon M."/>
            <person name="Grisel S."/>
            <person name="Petersen M."/>
            <person name="Berrin J.G."/>
            <person name="Delaux P.M."/>
            <person name="Dal Grande F."/>
            <person name="Keller J."/>
        </authorList>
    </citation>
    <scope>NUCLEOTIDE SEQUENCE [LARGE SCALE GENOMIC DNA]</scope>
    <source>
        <strain evidence="11 12">SAG 2523</strain>
    </source>
</reference>
<dbReference type="Proteomes" id="UP001485043">
    <property type="component" value="Unassembled WGS sequence"/>
</dbReference>
<proteinExistence type="inferred from homology"/>
<dbReference type="SUPFAM" id="SSF47203">
    <property type="entry name" value="Acyl-CoA dehydrogenase C-terminal domain-like"/>
    <property type="match status" value="2"/>
</dbReference>
<dbReference type="InterPro" id="IPR046373">
    <property type="entry name" value="Acyl-CoA_Oxase/DH_mid-dom_sf"/>
</dbReference>
<protein>
    <recommendedName>
        <fullName evidence="6">Acyl-coenzyme A oxidase</fullName>
    </recommendedName>
</protein>
<feature type="domain" description="Acyl-CoA oxidase C-terminal" evidence="9">
    <location>
        <begin position="434"/>
        <end position="552"/>
    </location>
</feature>
<dbReference type="Pfam" id="PF01756">
    <property type="entry name" value="ACOX"/>
    <property type="match status" value="1"/>
</dbReference>
<gene>
    <name evidence="11" type="ORF">WJX84_001822</name>
</gene>
<dbReference type="PANTHER" id="PTHR10909">
    <property type="entry name" value="ELECTRON TRANSPORT OXIDOREDUCTASE"/>
    <property type="match status" value="1"/>
</dbReference>
<evidence type="ECO:0000256" key="2">
    <source>
        <dbReference type="ARBA" id="ARBA00006288"/>
    </source>
</evidence>
<comment type="cofactor">
    <cofactor evidence="1">
        <name>FAD</name>
        <dbReference type="ChEBI" id="CHEBI:57692"/>
    </cofactor>
</comment>
<evidence type="ECO:0000256" key="1">
    <source>
        <dbReference type="ARBA" id="ARBA00001974"/>
    </source>
</evidence>
<feature type="binding site" evidence="8">
    <location>
        <position position="206"/>
    </location>
    <ligand>
        <name>FAD</name>
        <dbReference type="ChEBI" id="CHEBI:57692"/>
    </ligand>
</feature>
<evidence type="ECO:0000259" key="10">
    <source>
        <dbReference type="Pfam" id="PF22924"/>
    </source>
</evidence>
<dbReference type="InterPro" id="IPR002655">
    <property type="entry name" value="Acyl-CoA_oxidase_C"/>
</dbReference>
<organism evidence="11 12">
    <name type="scientific">Apatococcus fuscideae</name>
    <dbReference type="NCBI Taxonomy" id="2026836"/>
    <lineage>
        <taxon>Eukaryota</taxon>
        <taxon>Viridiplantae</taxon>
        <taxon>Chlorophyta</taxon>
        <taxon>core chlorophytes</taxon>
        <taxon>Trebouxiophyceae</taxon>
        <taxon>Chlorellales</taxon>
        <taxon>Chlorellaceae</taxon>
        <taxon>Apatococcus</taxon>
    </lineage>
</organism>
<dbReference type="AlphaFoldDB" id="A0AAW1T0W9"/>
<evidence type="ECO:0000313" key="12">
    <source>
        <dbReference type="Proteomes" id="UP001485043"/>
    </source>
</evidence>
<dbReference type="GO" id="GO:0005777">
    <property type="term" value="C:peroxisome"/>
    <property type="evidence" value="ECO:0007669"/>
    <property type="project" value="InterPro"/>
</dbReference>
<name>A0AAW1T0W9_9CHLO</name>
<keyword evidence="5" id="KW-0560">Oxidoreductase</keyword>
<evidence type="ECO:0000256" key="4">
    <source>
        <dbReference type="ARBA" id="ARBA00022827"/>
    </source>
</evidence>
<dbReference type="Gene3D" id="2.40.110.10">
    <property type="entry name" value="Butyryl-CoA Dehydrogenase, subunit A, domain 2"/>
    <property type="match status" value="2"/>
</dbReference>
<evidence type="ECO:0000313" key="11">
    <source>
        <dbReference type="EMBL" id="KAK9862396.1"/>
    </source>
</evidence>
<dbReference type="InterPro" id="IPR012258">
    <property type="entry name" value="Acyl-CoA_oxidase"/>
</dbReference>
<feature type="binding site" evidence="8">
    <location>
        <position position="167"/>
    </location>
    <ligand>
        <name>FAD</name>
        <dbReference type="ChEBI" id="CHEBI:57692"/>
    </ligand>
</feature>
<keyword evidence="12" id="KW-1185">Reference proteome</keyword>
<comment type="similarity">
    <text evidence="2 6">Belongs to the acyl-CoA oxidase family.</text>
</comment>
<comment type="caution">
    <text evidence="11">The sequence shown here is derived from an EMBL/GenBank/DDBJ whole genome shotgun (WGS) entry which is preliminary data.</text>
</comment>
<evidence type="ECO:0000256" key="8">
    <source>
        <dbReference type="PIRSR" id="PIRSR000168-2"/>
    </source>
</evidence>
<dbReference type="GO" id="GO:0071949">
    <property type="term" value="F:FAD binding"/>
    <property type="evidence" value="ECO:0007669"/>
    <property type="project" value="InterPro"/>
</dbReference>
<keyword evidence="4 6" id="KW-0274">FAD</keyword>
<feature type="active site" description="Proton acceptor" evidence="7">
    <location>
        <position position="360"/>
    </location>
</feature>
<evidence type="ECO:0000256" key="3">
    <source>
        <dbReference type="ARBA" id="ARBA00022630"/>
    </source>
</evidence>
<dbReference type="SUPFAM" id="SSF56645">
    <property type="entry name" value="Acyl-CoA dehydrogenase NM domain-like"/>
    <property type="match status" value="1"/>
</dbReference>
<dbReference type="EMBL" id="JALJOV010000611">
    <property type="protein sequence ID" value="KAK9862396.1"/>
    <property type="molecule type" value="Genomic_DNA"/>
</dbReference>
<keyword evidence="3 6" id="KW-0285">Flavoprotein</keyword>
<dbReference type="Gene3D" id="1.20.140.10">
    <property type="entry name" value="Butyryl-CoA Dehydrogenase, subunit A, domain 3"/>
    <property type="match status" value="3"/>
</dbReference>
<dbReference type="GO" id="GO:0055088">
    <property type="term" value="P:lipid homeostasis"/>
    <property type="evidence" value="ECO:0007669"/>
    <property type="project" value="TreeGrafter"/>
</dbReference>
<dbReference type="PANTHER" id="PTHR10909:SF352">
    <property type="entry name" value="ACYL-COENZYME A OXIDASE-LIKE PROTEIN"/>
    <property type="match status" value="1"/>
</dbReference>
<evidence type="ECO:0000259" key="9">
    <source>
        <dbReference type="Pfam" id="PF01756"/>
    </source>
</evidence>
<evidence type="ECO:0000256" key="5">
    <source>
        <dbReference type="ARBA" id="ARBA00023002"/>
    </source>
</evidence>
<dbReference type="GO" id="GO:0003997">
    <property type="term" value="F:acyl-CoA oxidase activity"/>
    <property type="evidence" value="ECO:0007669"/>
    <property type="project" value="InterPro"/>
</dbReference>
<evidence type="ECO:0000256" key="6">
    <source>
        <dbReference type="PIRNR" id="PIRNR000168"/>
    </source>
</evidence>